<keyword evidence="6" id="KW-0560">Oxidoreductase</keyword>
<dbReference type="PROSITE" id="PS51384">
    <property type="entry name" value="FAD_FR"/>
    <property type="match status" value="1"/>
</dbReference>
<dbReference type="InterPro" id="IPR017938">
    <property type="entry name" value="Riboflavin_synthase-like_b-brl"/>
</dbReference>
<evidence type="ECO:0000256" key="8">
    <source>
        <dbReference type="ARBA" id="ARBA00023014"/>
    </source>
</evidence>
<dbReference type="GO" id="GO:0051537">
    <property type="term" value="F:2 iron, 2 sulfur cluster binding"/>
    <property type="evidence" value="ECO:0007669"/>
    <property type="project" value="UniProtKB-KW"/>
</dbReference>
<dbReference type="PANTHER" id="PTHR47354">
    <property type="entry name" value="NADH OXIDOREDUCTASE HCR"/>
    <property type="match status" value="1"/>
</dbReference>
<dbReference type="GO" id="GO:0050660">
    <property type="term" value="F:flavin adenine dinucleotide binding"/>
    <property type="evidence" value="ECO:0007669"/>
    <property type="project" value="InterPro"/>
</dbReference>
<protein>
    <submittedName>
        <fullName evidence="10">Oxidoreductase FAD/NAD(P)-binding domain protein</fullName>
    </submittedName>
</protein>
<evidence type="ECO:0000256" key="5">
    <source>
        <dbReference type="ARBA" id="ARBA00022827"/>
    </source>
</evidence>
<dbReference type="KEGG" id="mpl:Mpal_1003"/>
<dbReference type="Gene3D" id="2.40.30.10">
    <property type="entry name" value="Translation factors"/>
    <property type="match status" value="1"/>
</dbReference>
<dbReference type="InterPro" id="IPR039261">
    <property type="entry name" value="FNR_nucleotide-bd"/>
</dbReference>
<keyword evidence="5" id="KW-0274">FAD</keyword>
<gene>
    <name evidence="10" type="ordered locus">Mpal_1003</name>
</gene>
<dbReference type="SUPFAM" id="SSF63380">
    <property type="entry name" value="Riboflavin synthase domain-like"/>
    <property type="match status" value="1"/>
</dbReference>
<dbReference type="STRING" id="521011.Mpal_1003"/>
<evidence type="ECO:0000259" key="9">
    <source>
        <dbReference type="PROSITE" id="PS51384"/>
    </source>
</evidence>
<dbReference type="InterPro" id="IPR017927">
    <property type="entry name" value="FAD-bd_FR_type"/>
</dbReference>
<dbReference type="GO" id="GO:0016491">
    <property type="term" value="F:oxidoreductase activity"/>
    <property type="evidence" value="ECO:0007669"/>
    <property type="project" value="UniProtKB-KW"/>
</dbReference>
<dbReference type="GeneID" id="7271736"/>
<dbReference type="RefSeq" id="WP_012617672.1">
    <property type="nucleotide sequence ID" value="NC_011832.1"/>
</dbReference>
<dbReference type="InterPro" id="IPR008333">
    <property type="entry name" value="Cbr1-like_FAD-bd_dom"/>
</dbReference>
<feature type="domain" description="FAD-binding FR-type" evidence="9">
    <location>
        <begin position="1"/>
        <end position="99"/>
    </location>
</feature>
<dbReference type="PRINTS" id="PR00371">
    <property type="entry name" value="FPNCR"/>
</dbReference>
<dbReference type="CDD" id="cd00322">
    <property type="entry name" value="FNR_like"/>
    <property type="match status" value="1"/>
</dbReference>
<dbReference type="Pfam" id="PF00175">
    <property type="entry name" value="NAD_binding_1"/>
    <property type="match status" value="1"/>
</dbReference>
<keyword evidence="7" id="KW-0408">Iron</keyword>
<dbReference type="SUPFAM" id="SSF52343">
    <property type="entry name" value="Ferredoxin reductase-like, C-terminal NADP-linked domain"/>
    <property type="match status" value="1"/>
</dbReference>
<dbReference type="InterPro" id="IPR001709">
    <property type="entry name" value="Flavoprot_Pyr_Nucl_cyt_Rdtase"/>
</dbReference>
<proteinExistence type="predicted"/>
<keyword evidence="4" id="KW-0479">Metal-binding</keyword>
<dbReference type="InterPro" id="IPR012165">
    <property type="entry name" value="Cyt_c3_hydrogenase_gsu"/>
</dbReference>
<evidence type="ECO:0000256" key="1">
    <source>
        <dbReference type="ARBA" id="ARBA00001974"/>
    </source>
</evidence>
<keyword evidence="2" id="KW-0285">Flavoprotein</keyword>
<accession>B8GGU8</accession>
<dbReference type="AlphaFoldDB" id="B8GGU8"/>
<organism evidence="10 11">
    <name type="scientific">Methanosphaerula palustris (strain ATCC BAA-1556 / DSM 19958 / E1-9c)</name>
    <dbReference type="NCBI Taxonomy" id="521011"/>
    <lineage>
        <taxon>Archaea</taxon>
        <taxon>Methanobacteriati</taxon>
        <taxon>Methanobacteriota</taxon>
        <taxon>Stenosarchaea group</taxon>
        <taxon>Methanomicrobia</taxon>
        <taxon>Methanomicrobiales</taxon>
        <taxon>Methanoregulaceae</taxon>
        <taxon>Methanosphaerula</taxon>
    </lineage>
</organism>
<dbReference type="HOGENOM" id="CLU_003827_7_3_2"/>
<keyword evidence="11" id="KW-1185">Reference proteome</keyword>
<sequence length="232" mass="26581">MEFETTVAEIIRRNSEVKSFRFRRPASFQFLPGQFLMVTIRINGEKKTKYFSISSSPTESEYIEFTKRITSHEFSKALDNLQVGETVYLNGPHGKFTFTGEYQKVVMIAGGIGITPFMSMIGYCTDNRIPAAITLLYGNRSEESAAFKEELANFMQKNRNLRIVHSLSRPEETWKGRRGHLDLTTIREEVPDYQDASFYLCGPPALVEDLERVLQAEGIPEDRVYVESFLGY</sequence>
<evidence type="ECO:0000313" key="11">
    <source>
        <dbReference type="Proteomes" id="UP000002457"/>
    </source>
</evidence>
<dbReference type="PIRSF" id="PIRSF006816">
    <property type="entry name" value="Cyc3_hyd_g"/>
    <property type="match status" value="1"/>
</dbReference>
<dbReference type="InterPro" id="IPR050415">
    <property type="entry name" value="MRET"/>
</dbReference>
<dbReference type="PANTHER" id="PTHR47354:SF6">
    <property type="entry name" value="NADH OXIDOREDUCTASE HCR"/>
    <property type="match status" value="1"/>
</dbReference>
<dbReference type="eggNOG" id="arCOG02200">
    <property type="taxonomic scope" value="Archaea"/>
</dbReference>
<keyword evidence="8" id="KW-0411">Iron-sulfur</keyword>
<dbReference type="GO" id="GO:0046872">
    <property type="term" value="F:metal ion binding"/>
    <property type="evidence" value="ECO:0007669"/>
    <property type="project" value="UniProtKB-KW"/>
</dbReference>
<dbReference type="PRINTS" id="PR00410">
    <property type="entry name" value="PHEHYDRXLASE"/>
</dbReference>
<name>B8GGU8_METPE</name>
<dbReference type="EMBL" id="CP001338">
    <property type="protein sequence ID" value="ACL16353.1"/>
    <property type="molecule type" value="Genomic_DNA"/>
</dbReference>
<evidence type="ECO:0000256" key="7">
    <source>
        <dbReference type="ARBA" id="ARBA00023004"/>
    </source>
</evidence>
<dbReference type="Gene3D" id="3.40.50.80">
    <property type="entry name" value="Nucleotide-binding domain of ferredoxin-NADP reductase (FNR) module"/>
    <property type="match status" value="1"/>
</dbReference>
<dbReference type="GO" id="GO:0006221">
    <property type="term" value="P:pyrimidine nucleotide biosynthetic process"/>
    <property type="evidence" value="ECO:0007669"/>
    <property type="project" value="InterPro"/>
</dbReference>
<evidence type="ECO:0000256" key="2">
    <source>
        <dbReference type="ARBA" id="ARBA00022630"/>
    </source>
</evidence>
<evidence type="ECO:0000313" key="10">
    <source>
        <dbReference type="EMBL" id="ACL16353.1"/>
    </source>
</evidence>
<dbReference type="Proteomes" id="UP000002457">
    <property type="component" value="Chromosome"/>
</dbReference>
<evidence type="ECO:0000256" key="6">
    <source>
        <dbReference type="ARBA" id="ARBA00023002"/>
    </source>
</evidence>
<reference evidence="10 11" key="1">
    <citation type="journal article" date="2015" name="Genome Announc.">
        <title>Complete Genome Sequence of Methanosphaerula palustris E1-9CT, a Hydrogenotrophic Methanogen Isolated from a Minerotrophic Fen Peatland.</title>
        <authorList>
            <person name="Cadillo-Quiroz H."/>
            <person name="Browne P."/>
            <person name="Kyrpides N."/>
            <person name="Woyke T."/>
            <person name="Goodwin L."/>
            <person name="Detter C."/>
            <person name="Yavitt J.B."/>
            <person name="Zinder S.H."/>
        </authorList>
    </citation>
    <scope>NUCLEOTIDE SEQUENCE [LARGE SCALE GENOMIC DNA]</scope>
    <source>
        <strain evidence="11">ATCC BAA-1556 / DSM 19958 / E1-9c</strain>
    </source>
</reference>
<evidence type="ECO:0000256" key="4">
    <source>
        <dbReference type="ARBA" id="ARBA00022723"/>
    </source>
</evidence>
<keyword evidence="3" id="KW-0001">2Fe-2S</keyword>
<dbReference type="Pfam" id="PF00970">
    <property type="entry name" value="FAD_binding_6"/>
    <property type="match status" value="1"/>
</dbReference>
<evidence type="ECO:0000256" key="3">
    <source>
        <dbReference type="ARBA" id="ARBA00022714"/>
    </source>
</evidence>
<comment type="cofactor">
    <cofactor evidence="1">
        <name>FAD</name>
        <dbReference type="ChEBI" id="CHEBI:57692"/>
    </cofactor>
</comment>
<dbReference type="OrthoDB" id="35401at2157"/>
<dbReference type="InterPro" id="IPR001433">
    <property type="entry name" value="OxRdtase_FAD/NAD-bd"/>
</dbReference>